<dbReference type="PANTHER" id="PTHR23235:SF175">
    <property type="entry name" value="C2H2-TYPE DOMAIN-CONTAINING PROTEIN"/>
    <property type="match status" value="1"/>
</dbReference>
<dbReference type="Ensembl" id="ENSFHET00000029208.1">
    <property type="protein sequence ID" value="ENSFHEP00000019851.1"/>
    <property type="gene ID" value="ENSFHEG00000021754.1"/>
</dbReference>
<dbReference type="SUPFAM" id="SSF57667">
    <property type="entry name" value="beta-beta-alpha zinc fingers"/>
    <property type="match status" value="1"/>
</dbReference>
<dbReference type="PANTHER" id="PTHR23235">
    <property type="entry name" value="KRUEPPEL-LIKE TRANSCRIPTION FACTOR"/>
    <property type="match status" value="1"/>
</dbReference>
<keyword evidence="4" id="KW-0862">Zinc</keyword>
<evidence type="ECO:0000259" key="10">
    <source>
        <dbReference type="PROSITE" id="PS50157"/>
    </source>
</evidence>
<organism evidence="11 12">
    <name type="scientific">Fundulus heteroclitus</name>
    <name type="common">Killifish</name>
    <name type="synonym">Mummichog</name>
    <dbReference type="NCBI Taxonomy" id="8078"/>
    <lineage>
        <taxon>Eukaryota</taxon>
        <taxon>Metazoa</taxon>
        <taxon>Chordata</taxon>
        <taxon>Craniata</taxon>
        <taxon>Vertebrata</taxon>
        <taxon>Euteleostomi</taxon>
        <taxon>Actinopterygii</taxon>
        <taxon>Neopterygii</taxon>
        <taxon>Teleostei</taxon>
        <taxon>Neoteleostei</taxon>
        <taxon>Acanthomorphata</taxon>
        <taxon>Ovalentaria</taxon>
        <taxon>Atherinomorphae</taxon>
        <taxon>Cyprinodontiformes</taxon>
        <taxon>Fundulidae</taxon>
        <taxon>Fundulus</taxon>
    </lineage>
</organism>
<reference evidence="11" key="1">
    <citation type="submission" date="2025-08" db="UniProtKB">
        <authorList>
            <consortium name="Ensembl"/>
        </authorList>
    </citation>
    <scope>IDENTIFICATION</scope>
</reference>
<keyword evidence="3 8" id="KW-0863">Zinc-finger</keyword>
<keyword evidence="12" id="KW-1185">Reference proteome</keyword>
<evidence type="ECO:0000256" key="2">
    <source>
        <dbReference type="ARBA" id="ARBA00022737"/>
    </source>
</evidence>
<keyword evidence="5" id="KW-0805">Transcription regulation</keyword>
<keyword evidence="6" id="KW-0238">DNA-binding</keyword>
<dbReference type="PROSITE" id="PS00028">
    <property type="entry name" value="ZINC_FINGER_C2H2_1"/>
    <property type="match status" value="1"/>
</dbReference>
<name>A0A3Q2Q0X6_FUNHE</name>
<evidence type="ECO:0000256" key="1">
    <source>
        <dbReference type="ARBA" id="ARBA00022723"/>
    </source>
</evidence>
<protein>
    <submittedName>
        <fullName evidence="11">Kruppel like factor 17</fullName>
    </submittedName>
</protein>
<dbReference type="Proteomes" id="UP000265000">
    <property type="component" value="Unplaced"/>
</dbReference>
<keyword evidence="2" id="KW-0677">Repeat</keyword>
<dbReference type="GO" id="GO:0000978">
    <property type="term" value="F:RNA polymerase II cis-regulatory region sequence-specific DNA binding"/>
    <property type="evidence" value="ECO:0007669"/>
    <property type="project" value="TreeGrafter"/>
</dbReference>
<evidence type="ECO:0000256" key="8">
    <source>
        <dbReference type="PROSITE-ProRule" id="PRU00042"/>
    </source>
</evidence>
<dbReference type="AlphaFoldDB" id="A0A3Q2Q0X6"/>
<feature type="region of interest" description="Disordered" evidence="9">
    <location>
        <begin position="81"/>
        <end position="125"/>
    </location>
</feature>
<accession>A0A3Q2Q0X6</accession>
<evidence type="ECO:0000256" key="4">
    <source>
        <dbReference type="ARBA" id="ARBA00022833"/>
    </source>
</evidence>
<evidence type="ECO:0000256" key="9">
    <source>
        <dbReference type="SAM" id="MobiDB-lite"/>
    </source>
</evidence>
<keyword evidence="1" id="KW-0479">Metal-binding</keyword>
<evidence type="ECO:0000256" key="6">
    <source>
        <dbReference type="ARBA" id="ARBA00023125"/>
    </source>
</evidence>
<feature type="domain" description="C2H2-type" evidence="10">
    <location>
        <begin position="349"/>
        <end position="378"/>
    </location>
</feature>
<dbReference type="FunFam" id="3.30.160.60:FF:000237">
    <property type="entry name" value="Krueppel-like factor 2"/>
    <property type="match status" value="1"/>
</dbReference>
<reference evidence="11" key="2">
    <citation type="submission" date="2025-09" db="UniProtKB">
        <authorList>
            <consortium name="Ensembl"/>
        </authorList>
    </citation>
    <scope>IDENTIFICATION</scope>
</reference>
<evidence type="ECO:0000256" key="5">
    <source>
        <dbReference type="ARBA" id="ARBA00023015"/>
    </source>
</evidence>
<dbReference type="InterPro" id="IPR013087">
    <property type="entry name" value="Znf_C2H2_type"/>
</dbReference>
<keyword evidence="7" id="KW-0804">Transcription</keyword>
<dbReference type="Gene3D" id="3.30.160.60">
    <property type="entry name" value="Classic Zinc Finger"/>
    <property type="match status" value="1"/>
</dbReference>
<evidence type="ECO:0000256" key="3">
    <source>
        <dbReference type="ARBA" id="ARBA00022771"/>
    </source>
</evidence>
<sequence>MAVAEALMPALTSFPNFKAMDNVCNMDEWVRSGATGDTGSARIEVDFSIVHSPSAPHKDEDELGKFLDLEFILSNTVSTNSVGNSERGNLSPTQQQQQCGYSLPESPESCGGGSLPDSTDHPPRLAAQNYQGVVSSFAESSPVRSLMAELLTPEMSYSEEDALERTIKARDNCEYTELRSLNGPAHPQGASSPSPLGYKIKTEPGVQSCMIAAGTFVEELFDKHQMRTAAFTHHQPPMSGAAQGFNAHPIQLQRRTQCTLTSHHQPDQNHLSSQYMNAPYPPQYAHRGVPQFLGPYSMHHQQHHSTSLQGMMLTPPSSPLLDFYTHDEAGCVKQKRGRKSWTRKRAATHNCEFPGCGKTYTKSSHLKAHMRTHTGEIAFKTLCCCCCLCSRCASRKGVARWGPHNGHQVGTAVYRSIVLLIQTYSHFCVPR</sequence>
<dbReference type="GO" id="GO:0008270">
    <property type="term" value="F:zinc ion binding"/>
    <property type="evidence" value="ECO:0007669"/>
    <property type="project" value="UniProtKB-KW"/>
</dbReference>
<proteinExistence type="predicted"/>
<feature type="compositionally biased region" description="Polar residues" evidence="9">
    <location>
        <begin position="86"/>
        <end position="100"/>
    </location>
</feature>
<dbReference type="GeneTree" id="ENSGT00940000163957"/>
<dbReference type="CDD" id="cd22056">
    <property type="entry name" value="KLF1_2_4_N-like"/>
    <property type="match status" value="1"/>
</dbReference>
<dbReference type="PROSITE" id="PS50157">
    <property type="entry name" value="ZINC_FINGER_C2H2_2"/>
    <property type="match status" value="1"/>
</dbReference>
<evidence type="ECO:0000313" key="11">
    <source>
        <dbReference type="Ensembl" id="ENSFHEP00000019851.1"/>
    </source>
</evidence>
<evidence type="ECO:0000256" key="7">
    <source>
        <dbReference type="ARBA" id="ARBA00023163"/>
    </source>
</evidence>
<dbReference type="GO" id="GO:0000981">
    <property type="term" value="F:DNA-binding transcription factor activity, RNA polymerase II-specific"/>
    <property type="evidence" value="ECO:0007669"/>
    <property type="project" value="TreeGrafter"/>
</dbReference>
<dbReference type="SMART" id="SM00355">
    <property type="entry name" value="ZnF_C2H2"/>
    <property type="match status" value="1"/>
</dbReference>
<evidence type="ECO:0000313" key="12">
    <source>
        <dbReference type="Proteomes" id="UP000265000"/>
    </source>
</evidence>
<dbReference type="InterPro" id="IPR036236">
    <property type="entry name" value="Znf_C2H2_sf"/>
</dbReference>